<dbReference type="KEGG" id="vai:BU251_00505"/>
<dbReference type="Proteomes" id="UP000287243">
    <property type="component" value="Chromosome"/>
</dbReference>
<dbReference type="RefSeq" id="WP_128698961.1">
    <property type="nucleotide sequence ID" value="NZ_CP019384.1"/>
</dbReference>
<dbReference type="AlphaFoldDB" id="A0A410P2F3"/>
<dbReference type="Gene3D" id="3.30.70.120">
    <property type="match status" value="1"/>
</dbReference>
<evidence type="ECO:0000313" key="2">
    <source>
        <dbReference type="EMBL" id="QAT16326.1"/>
    </source>
</evidence>
<dbReference type="OrthoDB" id="37622at2"/>
<dbReference type="PANTHER" id="PTHR23419">
    <property type="entry name" value="DIVALENT CATION TOLERANCE CUTA-RELATED"/>
    <property type="match status" value="1"/>
</dbReference>
<dbReference type="InterPro" id="IPR004323">
    <property type="entry name" value="Ion_tolerance_CutA"/>
</dbReference>
<dbReference type="PANTHER" id="PTHR23419:SF8">
    <property type="entry name" value="FI09726P"/>
    <property type="match status" value="1"/>
</dbReference>
<dbReference type="GO" id="GO:0010038">
    <property type="term" value="P:response to metal ion"/>
    <property type="evidence" value="ECO:0007669"/>
    <property type="project" value="InterPro"/>
</dbReference>
<keyword evidence="3" id="KW-1185">Reference proteome</keyword>
<name>A0A410P2F3_VELA1</name>
<dbReference type="SUPFAM" id="SSF54913">
    <property type="entry name" value="GlnB-like"/>
    <property type="match status" value="1"/>
</dbReference>
<proteinExistence type="inferred from homology"/>
<dbReference type="EMBL" id="CP019384">
    <property type="protein sequence ID" value="QAT16326.1"/>
    <property type="molecule type" value="Genomic_DNA"/>
</dbReference>
<sequence length="109" mass="12363">MKYCMVFMTAPQGPEARSLADMLLKKRLCACVNIVKGMASFFWWQGRIDAARESLLIAKTEQRLLKKIVREVRRVHSYSVCEIIAMPIVAGSAPYLEWISASLRKGRTA</sequence>
<dbReference type="GO" id="GO:0005507">
    <property type="term" value="F:copper ion binding"/>
    <property type="evidence" value="ECO:0007669"/>
    <property type="project" value="TreeGrafter"/>
</dbReference>
<dbReference type="InterPro" id="IPR015867">
    <property type="entry name" value="N-reg_PII/ATP_PRibTrfase_C"/>
</dbReference>
<gene>
    <name evidence="2" type="ORF">BU251_00505</name>
</gene>
<dbReference type="Pfam" id="PF03091">
    <property type="entry name" value="CutA1"/>
    <property type="match status" value="1"/>
</dbReference>
<protein>
    <submittedName>
        <fullName evidence="2">Periplasmic divalent cation tolerance protein CutA</fullName>
    </submittedName>
</protein>
<organism evidence="2 3">
    <name type="scientific">Velamenicoccus archaeovorus</name>
    <dbReference type="NCBI Taxonomy" id="1930593"/>
    <lineage>
        <taxon>Bacteria</taxon>
        <taxon>Pseudomonadati</taxon>
        <taxon>Candidatus Omnitrophota</taxon>
        <taxon>Candidatus Velamenicoccus</taxon>
    </lineage>
</organism>
<evidence type="ECO:0000313" key="3">
    <source>
        <dbReference type="Proteomes" id="UP000287243"/>
    </source>
</evidence>
<comment type="similarity">
    <text evidence="1">Belongs to the CutA family.</text>
</comment>
<reference evidence="2 3" key="1">
    <citation type="submission" date="2017-01" db="EMBL/GenBank/DDBJ databases">
        <title>First insights into the biology of 'candidatus Vampirococcus archaeovorus'.</title>
        <authorList>
            <person name="Kizina J."/>
            <person name="Jordan S."/>
            <person name="Stueber K."/>
            <person name="Reinhardt R."/>
            <person name="Harder J."/>
        </authorList>
    </citation>
    <scope>NUCLEOTIDE SEQUENCE [LARGE SCALE GENOMIC DNA]</scope>
    <source>
        <strain evidence="2 3">LiM</strain>
    </source>
</reference>
<accession>A0A410P2F3</accession>
<dbReference type="InterPro" id="IPR011322">
    <property type="entry name" value="N-reg_PII-like_a/b"/>
</dbReference>
<evidence type="ECO:0000256" key="1">
    <source>
        <dbReference type="ARBA" id="ARBA00010169"/>
    </source>
</evidence>